<dbReference type="PROSITE" id="PS50850">
    <property type="entry name" value="MFS"/>
    <property type="match status" value="1"/>
</dbReference>
<feature type="transmembrane region" description="Helical" evidence="6">
    <location>
        <begin position="50"/>
        <end position="69"/>
    </location>
</feature>
<feature type="transmembrane region" description="Helical" evidence="6">
    <location>
        <begin position="342"/>
        <end position="364"/>
    </location>
</feature>
<dbReference type="GO" id="GO:0022857">
    <property type="term" value="F:transmembrane transporter activity"/>
    <property type="evidence" value="ECO:0007669"/>
    <property type="project" value="InterPro"/>
</dbReference>
<feature type="transmembrane region" description="Helical" evidence="6">
    <location>
        <begin position="104"/>
        <end position="126"/>
    </location>
</feature>
<feature type="transmembrane region" description="Helical" evidence="6">
    <location>
        <begin position="370"/>
        <end position="392"/>
    </location>
</feature>
<keyword evidence="5 6" id="KW-0472">Membrane</keyword>
<feature type="transmembrane region" description="Helical" evidence="6">
    <location>
        <begin position="213"/>
        <end position="234"/>
    </location>
</feature>
<feature type="transmembrane region" description="Helical" evidence="6">
    <location>
        <begin position="81"/>
        <end position="98"/>
    </location>
</feature>
<dbReference type="Proteomes" id="UP000051749">
    <property type="component" value="Unassembled WGS sequence"/>
</dbReference>
<feature type="transmembrane region" description="Helical" evidence="6">
    <location>
        <begin position="281"/>
        <end position="306"/>
    </location>
</feature>
<dbReference type="Pfam" id="PF07690">
    <property type="entry name" value="MFS_1"/>
    <property type="match status" value="1"/>
</dbReference>
<proteinExistence type="predicted"/>
<dbReference type="OrthoDB" id="9797740at2"/>
<name>A0A0R2JX04_9LACO</name>
<evidence type="ECO:0000256" key="3">
    <source>
        <dbReference type="ARBA" id="ARBA00022692"/>
    </source>
</evidence>
<feature type="transmembrane region" description="Helical" evidence="6">
    <location>
        <begin position="166"/>
        <end position="184"/>
    </location>
</feature>
<evidence type="ECO:0000256" key="2">
    <source>
        <dbReference type="ARBA" id="ARBA00022448"/>
    </source>
</evidence>
<comment type="subcellular location">
    <subcellularLocation>
        <location evidence="1">Cell membrane</location>
        <topology evidence="1">Multi-pass membrane protein</topology>
    </subcellularLocation>
</comment>
<dbReference type="SUPFAM" id="SSF103473">
    <property type="entry name" value="MFS general substrate transporter"/>
    <property type="match status" value="1"/>
</dbReference>
<evidence type="ECO:0000313" key="9">
    <source>
        <dbReference type="Proteomes" id="UP000051749"/>
    </source>
</evidence>
<evidence type="ECO:0000259" key="7">
    <source>
        <dbReference type="PROSITE" id="PS50850"/>
    </source>
</evidence>
<feature type="domain" description="Major facilitator superfamily (MFS) profile" evidence="7">
    <location>
        <begin position="15"/>
        <end position="396"/>
    </location>
</feature>
<sequence length="400" mass="43000">MQGESDTMQKHSRFLTISMMLVAANMRLPITIMPSLIQSFKQNFNLPNSLAGMLTTIPLLTFAVMSPIIAKLARRFGNEHVIYAFLIILAIGSYLRVIPSSAALLAGTLLVGVGIDAGNVLIPAVIKDNFFSKISVATSEYTLSMLFIGALGTGITGILIKKYPLAIVMGLLSVISLINLVTWVPNLKYNVREKAVTTPAENKQFLHKSVWKLPLGWVAAAFFGLQALVYYSLLTWMPSLLISQGYSSVQANNMATLLQLGGLPFAYLVPTLALKKHGVASMVAVTFVGFVGGTLGLTLPIHAVFWATLMNLLMGFGAGASFNLAVVFFTTKTTNGFETADLSGMAQSAGYLLAAVGPVLFGYLNNLVHSWTIVLLVAAIFATLLALSGVVMNQHKNIYE</sequence>
<dbReference type="PATRIC" id="fig|319653.3.peg.1002"/>
<keyword evidence="4 6" id="KW-1133">Transmembrane helix</keyword>
<dbReference type="PANTHER" id="PTHR23523">
    <property type="match status" value="1"/>
</dbReference>
<comment type="caution">
    <text evidence="8">The sequence shown here is derived from an EMBL/GenBank/DDBJ whole genome shotgun (WGS) entry which is preliminary data.</text>
</comment>
<evidence type="ECO:0000256" key="1">
    <source>
        <dbReference type="ARBA" id="ARBA00004651"/>
    </source>
</evidence>
<dbReference type="EMBL" id="JQBY01000021">
    <property type="protein sequence ID" value="KRN81697.1"/>
    <property type="molecule type" value="Genomic_DNA"/>
</dbReference>
<dbReference type="InterPro" id="IPR020846">
    <property type="entry name" value="MFS_dom"/>
</dbReference>
<feature type="transmembrane region" description="Helical" evidence="6">
    <location>
        <begin position="12"/>
        <end position="30"/>
    </location>
</feature>
<keyword evidence="2" id="KW-0813">Transport</keyword>
<dbReference type="GO" id="GO:0005886">
    <property type="term" value="C:plasma membrane"/>
    <property type="evidence" value="ECO:0007669"/>
    <property type="project" value="UniProtKB-SubCell"/>
</dbReference>
<dbReference type="AlphaFoldDB" id="A0A0R2JX04"/>
<dbReference type="InterPro" id="IPR011701">
    <property type="entry name" value="MFS"/>
</dbReference>
<dbReference type="CDD" id="cd17339">
    <property type="entry name" value="MFS_NIMT_CynX_like"/>
    <property type="match status" value="1"/>
</dbReference>
<protein>
    <submittedName>
        <fullName evidence="8">Cyanate permease</fullName>
    </submittedName>
</protein>
<evidence type="ECO:0000313" key="8">
    <source>
        <dbReference type="EMBL" id="KRN81697.1"/>
    </source>
</evidence>
<evidence type="ECO:0000256" key="4">
    <source>
        <dbReference type="ARBA" id="ARBA00022989"/>
    </source>
</evidence>
<accession>A0A0R2JX04</accession>
<feature type="transmembrane region" description="Helical" evidence="6">
    <location>
        <begin position="254"/>
        <end position="274"/>
    </location>
</feature>
<dbReference type="PANTHER" id="PTHR23523:SF2">
    <property type="entry name" value="2-NITROIMIDAZOLE TRANSPORTER"/>
    <property type="match status" value="1"/>
</dbReference>
<evidence type="ECO:0000256" key="5">
    <source>
        <dbReference type="ARBA" id="ARBA00023136"/>
    </source>
</evidence>
<reference evidence="8 9" key="1">
    <citation type="journal article" date="2015" name="Genome Announc.">
        <title>Expanding the biotechnology potential of lactobacilli through comparative genomics of 213 strains and associated genera.</title>
        <authorList>
            <person name="Sun Z."/>
            <person name="Harris H.M."/>
            <person name="McCann A."/>
            <person name="Guo C."/>
            <person name="Argimon S."/>
            <person name="Zhang W."/>
            <person name="Yang X."/>
            <person name="Jeffery I.B."/>
            <person name="Cooney J.C."/>
            <person name="Kagawa T.F."/>
            <person name="Liu W."/>
            <person name="Song Y."/>
            <person name="Salvetti E."/>
            <person name="Wrobel A."/>
            <person name="Rasinkangas P."/>
            <person name="Parkhill J."/>
            <person name="Rea M.C."/>
            <person name="O'Sullivan O."/>
            <person name="Ritari J."/>
            <person name="Douillard F.P."/>
            <person name="Paul Ross R."/>
            <person name="Yang R."/>
            <person name="Briner A.E."/>
            <person name="Felis G.E."/>
            <person name="de Vos W.M."/>
            <person name="Barrangou R."/>
            <person name="Klaenhammer T.R."/>
            <person name="Caufield P.W."/>
            <person name="Cui Y."/>
            <person name="Zhang H."/>
            <person name="O'Toole P.W."/>
        </authorList>
    </citation>
    <scope>NUCLEOTIDE SEQUENCE [LARGE SCALE GENOMIC DNA]</scope>
    <source>
        <strain evidence="8 9">DSM 22301</strain>
    </source>
</reference>
<evidence type="ECO:0000256" key="6">
    <source>
        <dbReference type="SAM" id="Phobius"/>
    </source>
</evidence>
<feature type="transmembrane region" description="Helical" evidence="6">
    <location>
        <begin position="138"/>
        <end position="160"/>
    </location>
</feature>
<dbReference type="Gene3D" id="1.20.1250.20">
    <property type="entry name" value="MFS general substrate transporter like domains"/>
    <property type="match status" value="1"/>
</dbReference>
<gene>
    <name evidence="8" type="ORF">IV87_GL000990</name>
</gene>
<dbReference type="InterPro" id="IPR036259">
    <property type="entry name" value="MFS_trans_sf"/>
</dbReference>
<dbReference type="STRING" id="319653.SAMN04487973_1206"/>
<organism evidence="8 9">
    <name type="scientific">Pediococcus ethanolidurans</name>
    <dbReference type="NCBI Taxonomy" id="319653"/>
    <lineage>
        <taxon>Bacteria</taxon>
        <taxon>Bacillati</taxon>
        <taxon>Bacillota</taxon>
        <taxon>Bacilli</taxon>
        <taxon>Lactobacillales</taxon>
        <taxon>Lactobacillaceae</taxon>
        <taxon>Pediococcus</taxon>
    </lineage>
</organism>
<dbReference type="InterPro" id="IPR052524">
    <property type="entry name" value="MFS_Cyanate_Porter"/>
</dbReference>
<keyword evidence="3 6" id="KW-0812">Transmembrane</keyword>
<feature type="transmembrane region" description="Helical" evidence="6">
    <location>
        <begin position="312"/>
        <end position="330"/>
    </location>
</feature>